<proteinExistence type="predicted"/>
<accession>A0A368GYX1</accession>
<protein>
    <submittedName>
        <fullName evidence="1">Uncharacterized protein</fullName>
    </submittedName>
</protein>
<dbReference type="Proteomes" id="UP000252519">
    <property type="component" value="Unassembled WGS sequence"/>
</dbReference>
<reference evidence="1 2" key="1">
    <citation type="submission" date="2014-10" db="EMBL/GenBank/DDBJ databases">
        <title>Draft genome of the hookworm Ancylostoma caninum.</title>
        <authorList>
            <person name="Mitreva M."/>
        </authorList>
    </citation>
    <scope>NUCLEOTIDE SEQUENCE [LARGE SCALE GENOMIC DNA]</scope>
    <source>
        <strain evidence="1 2">Baltimore</strain>
    </source>
</reference>
<dbReference type="AlphaFoldDB" id="A0A368GYX1"/>
<sequence length="174" mass="19979">MLSSVFFSYKTTLLQIVFLGSKDGCEKKTAIVSRKGKILDENAEMEIIEGSSADQSDNIKLDGALTRFNEMRSEMVTKGHEAESRDAQKKIIDLLTKILATNKTILKRQTSFERSADELQYSYFSRARLEALRKYRCDNIAHLPWIWKKRSTKINLCTFKYFHVAEQAQALGEV</sequence>
<dbReference type="OrthoDB" id="5862059at2759"/>
<name>A0A368GYX1_ANCCA</name>
<gene>
    <name evidence="1" type="ORF">ANCCAN_05735</name>
</gene>
<dbReference type="EMBL" id="JOJR01000050">
    <property type="protein sequence ID" value="RCN48190.1"/>
    <property type="molecule type" value="Genomic_DNA"/>
</dbReference>
<evidence type="ECO:0000313" key="1">
    <source>
        <dbReference type="EMBL" id="RCN48190.1"/>
    </source>
</evidence>
<keyword evidence="2" id="KW-1185">Reference proteome</keyword>
<comment type="caution">
    <text evidence="1">The sequence shown here is derived from an EMBL/GenBank/DDBJ whole genome shotgun (WGS) entry which is preliminary data.</text>
</comment>
<organism evidence="1 2">
    <name type="scientific">Ancylostoma caninum</name>
    <name type="common">Dog hookworm</name>
    <dbReference type="NCBI Taxonomy" id="29170"/>
    <lineage>
        <taxon>Eukaryota</taxon>
        <taxon>Metazoa</taxon>
        <taxon>Ecdysozoa</taxon>
        <taxon>Nematoda</taxon>
        <taxon>Chromadorea</taxon>
        <taxon>Rhabditida</taxon>
        <taxon>Rhabditina</taxon>
        <taxon>Rhabditomorpha</taxon>
        <taxon>Strongyloidea</taxon>
        <taxon>Ancylostomatidae</taxon>
        <taxon>Ancylostomatinae</taxon>
        <taxon>Ancylostoma</taxon>
    </lineage>
</organism>
<evidence type="ECO:0000313" key="2">
    <source>
        <dbReference type="Proteomes" id="UP000252519"/>
    </source>
</evidence>